<feature type="domain" description="DUF4015" evidence="2">
    <location>
        <begin position="43"/>
        <end position="293"/>
    </location>
</feature>
<evidence type="ECO:0000313" key="4">
    <source>
        <dbReference type="Proteomes" id="UP001454489"/>
    </source>
</evidence>
<evidence type="ECO:0000256" key="1">
    <source>
        <dbReference type="SAM" id="SignalP"/>
    </source>
</evidence>
<dbReference type="RefSeq" id="WP_353529953.1">
    <property type="nucleotide sequence ID" value="NZ_JBBMEX010000002.1"/>
</dbReference>
<feature type="chain" id="PRO_5045492844" evidence="1">
    <location>
        <begin position="25"/>
        <end position="371"/>
    </location>
</feature>
<comment type="caution">
    <text evidence="3">The sequence shown here is derived from an EMBL/GenBank/DDBJ whole genome shotgun (WGS) entry which is preliminary data.</text>
</comment>
<dbReference type="SUPFAM" id="SSF51445">
    <property type="entry name" value="(Trans)glycosidases"/>
    <property type="match status" value="1"/>
</dbReference>
<dbReference type="GO" id="GO:0016787">
    <property type="term" value="F:hydrolase activity"/>
    <property type="evidence" value="ECO:0007669"/>
    <property type="project" value="UniProtKB-KW"/>
</dbReference>
<name>A0ABV1HB44_9FIRM</name>
<dbReference type="PANTHER" id="PTHR43405:SF1">
    <property type="entry name" value="GLYCOSYL HYDROLASE DIGH"/>
    <property type="match status" value="1"/>
</dbReference>
<protein>
    <submittedName>
        <fullName evidence="3">Glycoside hydrolase</fullName>
    </submittedName>
</protein>
<dbReference type="InterPro" id="IPR025275">
    <property type="entry name" value="DUF4015"/>
</dbReference>
<dbReference type="Gene3D" id="3.20.20.80">
    <property type="entry name" value="Glycosidases"/>
    <property type="match status" value="1"/>
</dbReference>
<evidence type="ECO:0000313" key="3">
    <source>
        <dbReference type="EMBL" id="MEQ2556935.1"/>
    </source>
</evidence>
<keyword evidence="4" id="KW-1185">Reference proteome</keyword>
<dbReference type="InterPro" id="IPR017853">
    <property type="entry name" value="GH"/>
</dbReference>
<reference evidence="3 4" key="1">
    <citation type="submission" date="2024-03" db="EMBL/GenBank/DDBJ databases">
        <title>Human intestinal bacterial collection.</title>
        <authorList>
            <person name="Pauvert C."/>
            <person name="Hitch T.C.A."/>
            <person name="Clavel T."/>
        </authorList>
    </citation>
    <scope>NUCLEOTIDE SEQUENCE [LARGE SCALE GENOMIC DNA]</scope>
    <source>
        <strain evidence="3 4">CLA-AA-H185</strain>
    </source>
</reference>
<dbReference type="Pfam" id="PF13200">
    <property type="entry name" value="DUF4015"/>
    <property type="match status" value="1"/>
</dbReference>
<gene>
    <name evidence="3" type="ORF">WMO43_03440</name>
</gene>
<evidence type="ECO:0000259" key="2">
    <source>
        <dbReference type="Pfam" id="PF13200"/>
    </source>
</evidence>
<feature type="signal peptide" evidence="1">
    <location>
        <begin position="1"/>
        <end position="24"/>
    </location>
</feature>
<dbReference type="EMBL" id="JBBMEX010000002">
    <property type="protein sequence ID" value="MEQ2556935.1"/>
    <property type="molecule type" value="Genomic_DNA"/>
</dbReference>
<keyword evidence="3" id="KW-0378">Hydrolase</keyword>
<dbReference type="Proteomes" id="UP001454489">
    <property type="component" value="Unassembled WGS sequence"/>
</dbReference>
<sequence length="371" mass="43260">MKKWMTFLCILLLCSSQTLLPVSATPAKSVSSTPRQTQITVRTATNFKTESDVKKFVQLASKYKISVIYLNVKQDEDDEVPSGYVYYKSKVAPIAKGYRNFDVLKSMIKEAHKKSIKVYAWVPQFHDRAALKKYPNAQMKTLVGKKTVAYNQNGEYFVNPLNKKIQKYEISILKEIAKKYDVDGIILDWLRFDDYKMDLSKSTRNAFKKKYGYDPITISFSTNNAKRRQWNSWRTSQLASYVKQASRSVRQTKKDILLGVFILPPEFTECGQDVGKFKSYIDVVLPMSYYKDWDFTPSWVYGKNSGILYDTQKKAKNTSIIPTFDLPSSTQKDSYKTIFKKTQKNYPKIKCINYFIYGKWKESHFKKIVYY</sequence>
<keyword evidence="1" id="KW-0732">Signal</keyword>
<dbReference type="PANTHER" id="PTHR43405">
    <property type="entry name" value="GLYCOSYL HYDROLASE DIGH"/>
    <property type="match status" value="1"/>
</dbReference>
<organism evidence="3 4">
    <name type="scientific">Maccoyibacter intestinihominis</name>
    <dbReference type="NCBI Taxonomy" id="3133499"/>
    <lineage>
        <taxon>Bacteria</taxon>
        <taxon>Bacillati</taxon>
        <taxon>Bacillota</taxon>
        <taxon>Clostridia</taxon>
        <taxon>Lachnospirales</taxon>
        <taxon>Lachnospiraceae</taxon>
        <taxon>Maccoyibacter</taxon>
    </lineage>
</organism>
<proteinExistence type="predicted"/>
<dbReference type="InterPro" id="IPR052177">
    <property type="entry name" value="Divisome_Glycosyl_Hydrolase"/>
</dbReference>
<accession>A0ABV1HB44</accession>